<sequence length="141" mass="14208">VWIVYARKAIGPNFFSTRLKAPTTLQELLAMPRSAPVKASSSAWWAVPGPLQPAHVGAWAPYKPGVDPLLALGGGGGADAGAAGQEAGGESASEEGPEGAGPVEAGTGDARERVEGSGEAENYAAPAAAAGLSHEQQHQQQ</sequence>
<organism evidence="2 3">
    <name type="scientific">Monoraphidium neglectum</name>
    <dbReference type="NCBI Taxonomy" id="145388"/>
    <lineage>
        <taxon>Eukaryota</taxon>
        <taxon>Viridiplantae</taxon>
        <taxon>Chlorophyta</taxon>
        <taxon>core chlorophytes</taxon>
        <taxon>Chlorophyceae</taxon>
        <taxon>CS clade</taxon>
        <taxon>Sphaeropleales</taxon>
        <taxon>Selenastraceae</taxon>
        <taxon>Monoraphidium</taxon>
    </lineage>
</organism>
<feature type="compositionally biased region" description="Low complexity" evidence="1">
    <location>
        <begin position="80"/>
        <end position="91"/>
    </location>
</feature>
<evidence type="ECO:0000313" key="2">
    <source>
        <dbReference type="EMBL" id="KIZ02363.1"/>
    </source>
</evidence>
<feature type="region of interest" description="Disordered" evidence="1">
    <location>
        <begin position="71"/>
        <end position="141"/>
    </location>
</feature>
<reference evidence="2 3" key="1">
    <citation type="journal article" date="2013" name="BMC Genomics">
        <title>Reconstruction of the lipid metabolism for the microalga Monoraphidium neglectum from its genome sequence reveals characteristics suitable for biofuel production.</title>
        <authorList>
            <person name="Bogen C."/>
            <person name="Al-Dilaimi A."/>
            <person name="Albersmeier A."/>
            <person name="Wichmann J."/>
            <person name="Grundmann M."/>
            <person name="Rupp O."/>
            <person name="Lauersen K.J."/>
            <person name="Blifernez-Klassen O."/>
            <person name="Kalinowski J."/>
            <person name="Goesmann A."/>
            <person name="Mussgnug J.H."/>
            <person name="Kruse O."/>
        </authorList>
    </citation>
    <scope>NUCLEOTIDE SEQUENCE [LARGE SCALE GENOMIC DNA]</scope>
    <source>
        <strain evidence="2 3">SAG 48.87</strain>
    </source>
</reference>
<keyword evidence="3" id="KW-1185">Reference proteome</keyword>
<dbReference type="EMBL" id="KK101066">
    <property type="protein sequence ID" value="KIZ02363.1"/>
    <property type="molecule type" value="Genomic_DNA"/>
</dbReference>
<proteinExistence type="predicted"/>
<protein>
    <submittedName>
        <fullName evidence="2">Uncharacterized protein</fullName>
    </submittedName>
</protein>
<dbReference type="KEGG" id="mng:MNEG_5601"/>
<dbReference type="AlphaFoldDB" id="A0A0D2JTW0"/>
<accession>A0A0D2JTW0</accession>
<feature type="non-terminal residue" evidence="2">
    <location>
        <position position="1"/>
    </location>
</feature>
<dbReference type="RefSeq" id="XP_013901382.1">
    <property type="nucleotide sequence ID" value="XM_014045928.1"/>
</dbReference>
<evidence type="ECO:0000256" key="1">
    <source>
        <dbReference type="SAM" id="MobiDB-lite"/>
    </source>
</evidence>
<gene>
    <name evidence="2" type="ORF">MNEG_5601</name>
</gene>
<dbReference type="Proteomes" id="UP000054498">
    <property type="component" value="Unassembled WGS sequence"/>
</dbReference>
<evidence type="ECO:0000313" key="3">
    <source>
        <dbReference type="Proteomes" id="UP000054498"/>
    </source>
</evidence>
<dbReference type="GeneID" id="25738478"/>
<name>A0A0D2JTW0_9CHLO</name>